<evidence type="ECO:0000313" key="4">
    <source>
        <dbReference type="EMBL" id="AJK26816.1"/>
    </source>
</evidence>
<gene>
    <name evidence="4" type="primary">S4</name>
</gene>
<accession>A0A0C5ACS1</accession>
<dbReference type="InterPro" id="IPR048608">
    <property type="entry name" value="Reov_VP3_GTase"/>
</dbReference>
<reference evidence="4" key="1">
    <citation type="journal article" date="2015" name="J. Gen. Virol.">
        <title>Genome segment 4 of Antheraea mylitta cytoplasmic polyhedrosis virus encodes RNA triphosphatase and methyltransferases.</title>
        <authorList>
            <person name="Biswas P."/>
            <person name="Kundu A."/>
            <person name="Ghosh A.K."/>
        </authorList>
    </citation>
    <scope>NUCLEOTIDE SEQUENCE</scope>
    <source>
        <strain evidence="4">S4_4</strain>
    </source>
</reference>
<feature type="domain" description="Reovirus VP3 protein Methyltransferase" evidence="2">
    <location>
        <begin position="524"/>
        <end position="693"/>
    </location>
</feature>
<organism evidence="4">
    <name type="scientific">Antheraea mylitta cypovirus 4</name>
    <dbReference type="NCBI Taxonomy" id="180167"/>
    <lineage>
        <taxon>Viruses</taxon>
        <taxon>Riboviria</taxon>
        <taxon>Orthornavirae</taxon>
        <taxon>Duplornaviricota</taxon>
        <taxon>Resentoviricetes</taxon>
        <taxon>Reovirales</taxon>
        <taxon>Spinareoviridae</taxon>
        <taxon>Cypovirus</taxon>
        <taxon>Cypovirus antheraeae</taxon>
    </lineage>
</organism>
<dbReference type="Pfam" id="PF20790">
    <property type="entry name" value="Reov_VP3_GTase"/>
    <property type="match status" value="1"/>
</dbReference>
<proteinExistence type="predicted"/>
<protein>
    <submittedName>
        <fullName evidence="4">S4 protein</fullName>
    </submittedName>
</protein>
<dbReference type="InterPro" id="IPR048606">
    <property type="entry name" value="Reov_VP3_MTase2"/>
</dbReference>
<feature type="domain" description="Reovirus VP3 protein Methyltransferase" evidence="3">
    <location>
        <begin position="882"/>
        <end position="1086"/>
    </location>
</feature>
<evidence type="ECO:0000259" key="3">
    <source>
        <dbReference type="Pfam" id="PF20832"/>
    </source>
</evidence>
<evidence type="ECO:0000259" key="1">
    <source>
        <dbReference type="Pfam" id="PF20790"/>
    </source>
</evidence>
<feature type="domain" description="Reovirus VP3 protein guanylyltransferase" evidence="1">
    <location>
        <begin position="7"/>
        <end position="277"/>
    </location>
</feature>
<evidence type="ECO:0000259" key="2">
    <source>
        <dbReference type="Pfam" id="PF20831"/>
    </source>
</evidence>
<name>A0A0C5ACS1_9REOV</name>
<dbReference type="Pfam" id="PF20832">
    <property type="entry name" value="Reov_VP3_MTase2"/>
    <property type="match status" value="1"/>
</dbReference>
<dbReference type="InterPro" id="IPR048607">
    <property type="entry name" value="Reov_VP3_MTase1"/>
</dbReference>
<sequence length="1110" mass="127181">MASLDLLDDRELQDPQAFHYTRIIQENSSFTVKYDHLGKHTITLTGLIRYFPPLPYDLTHDFYTYPSTVKASTYDRSAHLTLFREFIQTLKVSIPTDVTETARLSLLLAGMFRVRALPHNLNEALISNSSLLIYEGEKRDHLLNIITLYGIQVTGTTFKYLQIPSLNVTTAGEIKTGYMINYYNVRSNEELQLLLQHIGSTRWMSCHIEMFAFDVFHTMVYQSEEAAMTHAWRRLIESWNQIHRWVNGNSVHLKRRSEIMIPLSDSELLWMICLLHSQYLIDRIGDFAIINIERRKIESLFWQTVQSEGLPFDPSIDEPLLNQAGDMVVYYNGIILPKLPMALERFIAPPERLSIQKFYSQRDIIAGDEHIQNVSSGGITHIMQPTGDLVEIPEPFSTPVRQNAHVVPVAYDSGVSSNTHGISLIVADVDEPNLDEVEGDLLEYAAIIDTPPSDNFFNVNKLSRPIDVLRKTLQDLVRKWERRSLDIITAEELFILRIGVPYFATSTLRMINNDNFIFLTPLPVDATVNLRQFNNSTPKMYAMALDALELYKLHYAEEMRNVRPDIMFLGVENEPTMAILREYHASEFGAISGVGDRAKEGKRVVVTKNPFVNLTAHIMICDIDNRLTDVEENITKYRQLLFEMSGAMIVYMKLQTLHKYNHTNLTLLANTFGFETVAIRPNMKKIFSHEAYLRCRKLRPGVPVLRQFFSPDHAACVYSRSRLDDHDISFRFHLMGEPSSIELDSLLNDTRSTVMKFAKVHQKYYKDAVDILAQVSETVVTWKISPADEFINMAFKPAQYQKQLFHRRIPELVQNRQIRSHYAELIPTGLGVGHTASIRTFGVLRLSSVFTMVKYVAMEHMANLVDEWMRILPEDTQDRITFFDIGGHKRNGRVLIEKYSRMRYVCRDINVIDDPALASYNIGYDNNPWIYAGENASPMEDYSIYCFSFVLESPSDPNDLTMLQKLAALRDRHGTTNRSLLLVTFLNDTLGPLGIANDTLENFHAVRVPSPDVEGEEAYAVTWGGYQSVIVANEDDVMDIFEGENYEVTPVNAALIPRTIYRRQIFPRLSHNGILPDLLRGVTIVSVRQTEGLVSNPSRTYHPRKLTQSE</sequence>
<dbReference type="Pfam" id="PF20831">
    <property type="entry name" value="Reov_VP3_MTase1"/>
    <property type="match status" value="1"/>
</dbReference>
<dbReference type="EMBL" id="KJ938018">
    <property type="protein sequence ID" value="AJK26816.1"/>
    <property type="molecule type" value="Genomic_RNA"/>
</dbReference>